<dbReference type="AlphaFoldDB" id="B1XZC5"/>
<evidence type="ECO:0000313" key="1">
    <source>
        <dbReference type="EMBL" id="ACB35295.1"/>
    </source>
</evidence>
<accession>B1XZC5</accession>
<organism evidence="1 2">
    <name type="scientific">Leptothrix cholodnii (strain ATCC 51168 / LMG 8142 / SP-6)</name>
    <name type="common">Leptothrix discophora (strain SP-6)</name>
    <dbReference type="NCBI Taxonomy" id="395495"/>
    <lineage>
        <taxon>Bacteria</taxon>
        <taxon>Pseudomonadati</taxon>
        <taxon>Pseudomonadota</taxon>
        <taxon>Betaproteobacteria</taxon>
        <taxon>Burkholderiales</taxon>
        <taxon>Sphaerotilaceae</taxon>
        <taxon>Leptothrix</taxon>
    </lineage>
</organism>
<dbReference type="Proteomes" id="UP000001693">
    <property type="component" value="Chromosome"/>
</dbReference>
<dbReference type="EMBL" id="CP001013">
    <property type="protein sequence ID" value="ACB35295.1"/>
    <property type="molecule type" value="Genomic_DNA"/>
</dbReference>
<dbReference type="KEGG" id="lch:Lcho_3035"/>
<dbReference type="HOGENOM" id="CLU_1029241_0_0_4"/>
<keyword evidence="2" id="KW-1185">Reference proteome</keyword>
<gene>
    <name evidence="1" type="ordered locus">Lcho_3035</name>
</gene>
<proteinExistence type="predicted"/>
<dbReference type="STRING" id="395495.Lcho_3035"/>
<reference evidence="1 2" key="1">
    <citation type="submission" date="2008-03" db="EMBL/GenBank/DDBJ databases">
        <title>Complete sequence of Leptothrix cholodnii SP-6.</title>
        <authorList>
            <consortium name="US DOE Joint Genome Institute"/>
            <person name="Copeland A."/>
            <person name="Lucas S."/>
            <person name="Lapidus A."/>
            <person name="Glavina del Rio T."/>
            <person name="Dalin E."/>
            <person name="Tice H."/>
            <person name="Bruce D."/>
            <person name="Goodwin L."/>
            <person name="Pitluck S."/>
            <person name="Chertkov O."/>
            <person name="Brettin T."/>
            <person name="Detter J.C."/>
            <person name="Han C."/>
            <person name="Kuske C.R."/>
            <person name="Schmutz J."/>
            <person name="Larimer F."/>
            <person name="Land M."/>
            <person name="Hauser L."/>
            <person name="Kyrpides N."/>
            <person name="Lykidis A."/>
            <person name="Emerson D."/>
            <person name="Richardson P."/>
        </authorList>
    </citation>
    <scope>NUCLEOTIDE SEQUENCE [LARGE SCALE GENOMIC DNA]</scope>
    <source>
        <strain evidence="2">ATCC 51168 / LMG 8142 / SP-6</strain>
    </source>
</reference>
<protein>
    <submittedName>
        <fullName evidence="1">Uncharacterized protein</fullName>
    </submittedName>
</protein>
<name>B1XZC5_LEPCP</name>
<evidence type="ECO:0000313" key="2">
    <source>
        <dbReference type="Proteomes" id="UP000001693"/>
    </source>
</evidence>
<dbReference type="RefSeq" id="WP_012348046.1">
    <property type="nucleotide sequence ID" value="NC_010524.1"/>
</dbReference>
<dbReference type="eggNOG" id="ENOG502ZY0D">
    <property type="taxonomic scope" value="Bacteria"/>
</dbReference>
<dbReference type="OrthoDB" id="8526268at2"/>
<sequence length="269" mass="28498">MTRVIHELERVEHRVLGALRCIDVNTGVALNTPMTVEIPQARLLRNRSGLHVIHQLPALAAHEAVFDAPPASPAQGSVQLTATVRDPAGRYLPRLAAIALPRDPAADNADQADSLFRPIDVALFPASTAATGANWCVLRVSVTHNTSDDALGGALLLVRQGNRTLARGLTDWRGEALVSVPGVPITTWSDVPGSVVVNEITAQIIAVFDPAAGLRTSAARVRDGREPAALPLVDPDRLEAQRNTLPRANRAVQLSAGTNLVLSLSLALP</sequence>